<dbReference type="Proteomes" id="UP001283361">
    <property type="component" value="Unassembled WGS sequence"/>
</dbReference>
<sequence length="88" mass="9924">MEKKAVRTIINDDPVCSVPIRDFQVARSGSPSRDLDLVLCTKRRTGTGASRGLQFTSQPVSDTQRKRPKLGRSLWFSRCCTSTHRPVY</sequence>
<accession>A0AAE0ZFI6</accession>
<protein>
    <submittedName>
        <fullName evidence="1">Uncharacterized protein</fullName>
    </submittedName>
</protein>
<name>A0AAE0ZFI6_9GAST</name>
<keyword evidence="2" id="KW-1185">Reference proteome</keyword>
<organism evidence="1 2">
    <name type="scientific">Elysia crispata</name>
    <name type="common">lettuce slug</name>
    <dbReference type="NCBI Taxonomy" id="231223"/>
    <lineage>
        <taxon>Eukaryota</taxon>
        <taxon>Metazoa</taxon>
        <taxon>Spiralia</taxon>
        <taxon>Lophotrochozoa</taxon>
        <taxon>Mollusca</taxon>
        <taxon>Gastropoda</taxon>
        <taxon>Heterobranchia</taxon>
        <taxon>Euthyneura</taxon>
        <taxon>Panpulmonata</taxon>
        <taxon>Sacoglossa</taxon>
        <taxon>Placobranchoidea</taxon>
        <taxon>Plakobranchidae</taxon>
        <taxon>Elysia</taxon>
    </lineage>
</organism>
<dbReference type="AlphaFoldDB" id="A0AAE0ZFI6"/>
<evidence type="ECO:0000313" key="2">
    <source>
        <dbReference type="Proteomes" id="UP001283361"/>
    </source>
</evidence>
<comment type="caution">
    <text evidence="1">The sequence shown here is derived from an EMBL/GenBank/DDBJ whole genome shotgun (WGS) entry which is preliminary data.</text>
</comment>
<evidence type="ECO:0000313" key="1">
    <source>
        <dbReference type="EMBL" id="KAK3768250.1"/>
    </source>
</evidence>
<dbReference type="EMBL" id="JAWDGP010004062">
    <property type="protein sequence ID" value="KAK3768250.1"/>
    <property type="molecule type" value="Genomic_DNA"/>
</dbReference>
<reference evidence="1" key="1">
    <citation type="journal article" date="2023" name="G3 (Bethesda)">
        <title>A reference genome for the long-term kleptoplast-retaining sea slug Elysia crispata morphotype clarki.</title>
        <authorList>
            <person name="Eastman K.E."/>
            <person name="Pendleton A.L."/>
            <person name="Shaikh M.A."/>
            <person name="Suttiyut T."/>
            <person name="Ogas R."/>
            <person name="Tomko P."/>
            <person name="Gavelis G."/>
            <person name="Widhalm J.R."/>
            <person name="Wisecaver J.H."/>
        </authorList>
    </citation>
    <scope>NUCLEOTIDE SEQUENCE</scope>
    <source>
        <strain evidence="1">ECLA1</strain>
    </source>
</reference>
<proteinExistence type="predicted"/>
<gene>
    <name evidence="1" type="ORF">RRG08_031044</name>
</gene>